<dbReference type="InterPro" id="IPR008207">
    <property type="entry name" value="Sig_transdc_His_kin_Hpt_dom"/>
</dbReference>
<dbReference type="PROSITE" id="PS50110">
    <property type="entry name" value="RESPONSE_REGULATORY"/>
    <property type="match status" value="2"/>
</dbReference>
<dbReference type="PROSITE" id="PS50894">
    <property type="entry name" value="HPT"/>
    <property type="match status" value="1"/>
</dbReference>
<protein>
    <submittedName>
        <fullName evidence="6">Diguanylate cyclase (GGDEF) domain-containing protein</fullName>
    </submittedName>
</protein>
<evidence type="ECO:0000259" key="3">
    <source>
        <dbReference type="PROSITE" id="PS50110"/>
    </source>
</evidence>
<evidence type="ECO:0000259" key="4">
    <source>
        <dbReference type="PROSITE" id="PS50887"/>
    </source>
</evidence>
<dbReference type="RefSeq" id="WP_091615818.1">
    <property type="nucleotide sequence ID" value="NZ_FNNC01000006.1"/>
</dbReference>
<keyword evidence="7" id="KW-1185">Reference proteome</keyword>
<dbReference type="CDD" id="cd01949">
    <property type="entry name" value="GGDEF"/>
    <property type="match status" value="1"/>
</dbReference>
<proteinExistence type="predicted"/>
<dbReference type="InterPro" id="IPR001789">
    <property type="entry name" value="Sig_transdc_resp-reg_receiver"/>
</dbReference>
<dbReference type="PANTHER" id="PTHR45138">
    <property type="entry name" value="REGULATORY COMPONENTS OF SENSORY TRANSDUCTION SYSTEM"/>
    <property type="match status" value="1"/>
</dbReference>
<dbReference type="Pfam" id="PF00990">
    <property type="entry name" value="GGDEF"/>
    <property type="match status" value="1"/>
</dbReference>
<dbReference type="STRING" id="1122204.SAMN05421781_2557"/>
<keyword evidence="2" id="KW-0597">Phosphoprotein</keyword>
<dbReference type="GO" id="GO:0052621">
    <property type="term" value="F:diguanylate cyclase activity"/>
    <property type="evidence" value="ECO:0007669"/>
    <property type="project" value="TreeGrafter"/>
</dbReference>
<feature type="domain" description="Response regulatory" evidence="3">
    <location>
        <begin position="104"/>
        <end position="221"/>
    </location>
</feature>
<dbReference type="Pfam" id="PF01627">
    <property type="entry name" value="Hpt"/>
    <property type="match status" value="1"/>
</dbReference>
<comment type="caution">
    <text evidence="2">Lacks conserved residue(s) required for the propagation of feature annotation.</text>
</comment>
<dbReference type="SUPFAM" id="SSF55073">
    <property type="entry name" value="Nucleotide cyclase"/>
    <property type="match status" value="1"/>
</dbReference>
<gene>
    <name evidence="6" type="ORF">SAMN05421781_2557</name>
</gene>
<dbReference type="PANTHER" id="PTHR45138:SF9">
    <property type="entry name" value="DIGUANYLATE CYCLASE DGCM-RELATED"/>
    <property type="match status" value="1"/>
</dbReference>
<name>A0A1H2WYL7_9BACI</name>
<dbReference type="CDD" id="cd17574">
    <property type="entry name" value="REC_OmpR"/>
    <property type="match status" value="1"/>
</dbReference>
<dbReference type="InterPro" id="IPR050469">
    <property type="entry name" value="Diguanylate_Cyclase"/>
</dbReference>
<evidence type="ECO:0000259" key="5">
    <source>
        <dbReference type="PROSITE" id="PS50894"/>
    </source>
</evidence>
<dbReference type="SMART" id="SM00448">
    <property type="entry name" value="REC"/>
    <property type="match status" value="1"/>
</dbReference>
<dbReference type="FunFam" id="3.30.70.270:FF:000001">
    <property type="entry name" value="Diguanylate cyclase domain protein"/>
    <property type="match status" value="1"/>
</dbReference>
<evidence type="ECO:0000256" key="2">
    <source>
        <dbReference type="PROSITE-ProRule" id="PRU00169"/>
    </source>
</evidence>
<dbReference type="AlphaFoldDB" id="A0A1H2WYL7"/>
<feature type="modified residue" description="4-aspartylphosphate" evidence="2">
    <location>
        <position position="459"/>
    </location>
</feature>
<dbReference type="InterPro" id="IPR036641">
    <property type="entry name" value="HPT_dom_sf"/>
</dbReference>
<dbReference type="SUPFAM" id="SSF47226">
    <property type="entry name" value="Histidine-containing phosphotransfer domain, HPT domain"/>
    <property type="match status" value="1"/>
</dbReference>
<dbReference type="PROSITE" id="PS50887">
    <property type="entry name" value="GGDEF"/>
    <property type="match status" value="1"/>
</dbReference>
<feature type="domain" description="HPt" evidence="5">
    <location>
        <begin position="1"/>
        <end position="96"/>
    </location>
</feature>
<dbReference type="Proteomes" id="UP000199488">
    <property type="component" value="Unassembled WGS sequence"/>
</dbReference>
<feature type="domain" description="GGDEF" evidence="4">
    <location>
        <begin position="261"/>
        <end position="393"/>
    </location>
</feature>
<sequence>MVKQYQQTFIANIKKQYTYLEQRQFADFDEMYRWLHTIKGTGATIGLEQAAEMAEEAMQSLVGTEKPGKEQRVYAEKIMNMLGKENEAEKLSITYDASEEESSFVLLGHVSLHVLYEVKEQLETLGHHVLLASDRRKLMEKIEEFHPEMVLISEDLAVRGSRTIIKRVKDAARDALLPVAVFCSGGIDRERADKLYEDGASFVIKPPYSTVEMVQVIHRHLEWQAPMKEALTVDELTGAYNRKMLEMEESRLWAEFKRSGKPFSIALTDLDHFKQINDSYGHEEGDQVLKWFVSHMFSRKRPSDHLIRLGGDEFLFIFQQTFSEETEKIMKRLQHSFADFVSERRLPYRLGFTAGTSTATANHASLQVLINEADAAMLKAKDAGRNTVVSYSGETTIDLPYINVFIIDDDEAMASFVADQFHQLNIARYRIRTTYFSSGEAFFEEENYERGQRYFVVLDVTMPGMDGFAVLEKLRGKYPSSNMIVLMLTGNRNEEDIVHALELGADDYLMKPFRKEELVARAKRLIQRVL</sequence>
<evidence type="ECO:0000313" key="6">
    <source>
        <dbReference type="EMBL" id="SDW85661.1"/>
    </source>
</evidence>
<dbReference type="Pfam" id="PF00072">
    <property type="entry name" value="Response_reg"/>
    <property type="match status" value="1"/>
</dbReference>
<dbReference type="InterPro" id="IPR011006">
    <property type="entry name" value="CheY-like_superfamily"/>
</dbReference>
<reference evidence="6 7" key="1">
    <citation type="submission" date="2016-10" db="EMBL/GenBank/DDBJ databases">
        <authorList>
            <person name="de Groot N.N."/>
        </authorList>
    </citation>
    <scope>NUCLEOTIDE SEQUENCE [LARGE SCALE GENOMIC DNA]</scope>
    <source>
        <strain evidence="6 7">DSM 23126</strain>
    </source>
</reference>
<dbReference type="NCBIfam" id="TIGR00254">
    <property type="entry name" value="GGDEF"/>
    <property type="match status" value="1"/>
</dbReference>
<feature type="modified residue" description="Phosphohistidine" evidence="1">
    <location>
        <position position="36"/>
    </location>
</feature>
<organism evidence="6 7">
    <name type="scientific">Marinococcus luteus</name>
    <dbReference type="NCBI Taxonomy" id="1122204"/>
    <lineage>
        <taxon>Bacteria</taxon>
        <taxon>Bacillati</taxon>
        <taxon>Bacillota</taxon>
        <taxon>Bacilli</taxon>
        <taxon>Bacillales</taxon>
        <taxon>Bacillaceae</taxon>
        <taxon>Marinococcus</taxon>
    </lineage>
</organism>
<dbReference type="OrthoDB" id="9759607at2"/>
<dbReference type="InterPro" id="IPR000160">
    <property type="entry name" value="GGDEF_dom"/>
</dbReference>
<feature type="domain" description="Response regulatory" evidence="3">
    <location>
        <begin position="403"/>
        <end position="526"/>
    </location>
</feature>
<dbReference type="SUPFAM" id="SSF52172">
    <property type="entry name" value="CheY-like"/>
    <property type="match status" value="2"/>
</dbReference>
<dbReference type="Gene3D" id="3.30.70.270">
    <property type="match status" value="1"/>
</dbReference>
<dbReference type="EMBL" id="FNNC01000006">
    <property type="protein sequence ID" value="SDW85661.1"/>
    <property type="molecule type" value="Genomic_DNA"/>
</dbReference>
<dbReference type="InterPro" id="IPR029787">
    <property type="entry name" value="Nucleotide_cyclase"/>
</dbReference>
<dbReference type="SMART" id="SM00267">
    <property type="entry name" value="GGDEF"/>
    <property type="match status" value="1"/>
</dbReference>
<dbReference type="GO" id="GO:0000160">
    <property type="term" value="P:phosphorelay signal transduction system"/>
    <property type="evidence" value="ECO:0007669"/>
    <property type="project" value="InterPro"/>
</dbReference>
<accession>A0A1H2WYL7</accession>
<evidence type="ECO:0000256" key="1">
    <source>
        <dbReference type="PROSITE-ProRule" id="PRU00110"/>
    </source>
</evidence>
<dbReference type="Gene3D" id="3.40.50.2300">
    <property type="match status" value="2"/>
</dbReference>
<evidence type="ECO:0000313" key="7">
    <source>
        <dbReference type="Proteomes" id="UP000199488"/>
    </source>
</evidence>
<dbReference type="InterPro" id="IPR043128">
    <property type="entry name" value="Rev_trsase/Diguanyl_cyclase"/>
</dbReference>